<dbReference type="PANTHER" id="PTHR37460:SF1">
    <property type="entry name" value="ENDONUCLEASE III"/>
    <property type="match status" value="1"/>
</dbReference>
<dbReference type="AlphaFoldDB" id="A0A938B5Z8"/>
<dbReference type="InterPro" id="IPR002837">
    <property type="entry name" value="DUF123"/>
</dbReference>
<sequence>MSPRVSSVAARLLSDTYLQAQPGTYILVLAARTHTVVRIGRFGVLDVQPGWYFYVGSARGPGGVRARVAHHQVPTLRPHWHMDYLRTVTRLEAVWYIYDSVHWEHVWAEVLGQWPGVSVPLPGFGASDCACPSHLYFAPRRLAGRAIRHELQHAMPSYIGETAARSGCSRAHATRPQKG</sequence>
<name>A0A938B5Z8_UNCTE</name>
<comment type="caution">
    <text evidence="1">The sequence shown here is derived from an EMBL/GenBank/DDBJ whole genome shotgun (WGS) entry which is preliminary data.</text>
</comment>
<evidence type="ECO:0000313" key="2">
    <source>
        <dbReference type="Proteomes" id="UP000712673"/>
    </source>
</evidence>
<organism evidence="1 2">
    <name type="scientific">Tectimicrobiota bacterium</name>
    <dbReference type="NCBI Taxonomy" id="2528274"/>
    <lineage>
        <taxon>Bacteria</taxon>
        <taxon>Pseudomonadati</taxon>
        <taxon>Nitrospinota/Tectimicrobiota group</taxon>
        <taxon>Candidatus Tectimicrobiota</taxon>
    </lineage>
</organism>
<reference evidence="1" key="1">
    <citation type="submission" date="2019-03" db="EMBL/GenBank/DDBJ databases">
        <title>Lake Tanganyika Metagenome-Assembled Genomes (MAGs).</title>
        <authorList>
            <person name="Tran P."/>
        </authorList>
    </citation>
    <scope>NUCLEOTIDE SEQUENCE</scope>
    <source>
        <strain evidence="1">K_DeepCast_65m_m2_066</strain>
    </source>
</reference>
<protein>
    <submittedName>
        <fullName evidence="1">GIY-YIG nuclease family protein</fullName>
    </submittedName>
</protein>
<dbReference type="PANTHER" id="PTHR37460">
    <property type="entry name" value="ENDONUCLEASE III"/>
    <property type="match status" value="1"/>
</dbReference>
<dbReference type="Proteomes" id="UP000712673">
    <property type="component" value="Unassembled WGS sequence"/>
</dbReference>
<dbReference type="CDD" id="cd10441">
    <property type="entry name" value="GIY-YIG_COG1833"/>
    <property type="match status" value="1"/>
</dbReference>
<gene>
    <name evidence="1" type="ORF">FJZ47_19800</name>
</gene>
<evidence type="ECO:0000313" key="1">
    <source>
        <dbReference type="EMBL" id="MBM3226020.1"/>
    </source>
</evidence>
<dbReference type="Pfam" id="PF01986">
    <property type="entry name" value="DUF123"/>
    <property type="match status" value="1"/>
</dbReference>
<dbReference type="EMBL" id="VGLS01000760">
    <property type="protein sequence ID" value="MBM3226020.1"/>
    <property type="molecule type" value="Genomic_DNA"/>
</dbReference>
<proteinExistence type="predicted"/>
<accession>A0A938B5Z8</accession>